<dbReference type="EMBL" id="CAMXCT020000391">
    <property type="protein sequence ID" value="CAL1131507.1"/>
    <property type="molecule type" value="Genomic_DNA"/>
</dbReference>
<evidence type="ECO:0000259" key="7">
    <source>
        <dbReference type="Pfam" id="PF00520"/>
    </source>
</evidence>
<proteinExistence type="predicted"/>
<dbReference type="InterPro" id="IPR005821">
    <property type="entry name" value="Ion_trans_dom"/>
</dbReference>
<dbReference type="Proteomes" id="UP001152797">
    <property type="component" value="Unassembled WGS sequence"/>
</dbReference>
<dbReference type="SUPFAM" id="SSF81324">
    <property type="entry name" value="Voltage-gated potassium channels"/>
    <property type="match status" value="1"/>
</dbReference>
<feature type="transmembrane region" description="Helical" evidence="6">
    <location>
        <begin position="156"/>
        <end position="175"/>
    </location>
</feature>
<evidence type="ECO:0000256" key="5">
    <source>
        <dbReference type="SAM" id="MobiDB-lite"/>
    </source>
</evidence>
<evidence type="ECO:0000256" key="4">
    <source>
        <dbReference type="ARBA" id="ARBA00023136"/>
    </source>
</evidence>
<keyword evidence="2 6" id="KW-0812">Transmembrane</keyword>
<accession>A0A9P1BRS3</accession>
<feature type="transmembrane region" description="Helical" evidence="6">
    <location>
        <begin position="219"/>
        <end position="244"/>
    </location>
</feature>
<name>A0A9P1BRS3_9DINO</name>
<dbReference type="InterPro" id="IPR027359">
    <property type="entry name" value="Volt_channel_dom_sf"/>
</dbReference>
<keyword evidence="10" id="KW-1185">Reference proteome</keyword>
<evidence type="ECO:0000256" key="1">
    <source>
        <dbReference type="ARBA" id="ARBA00004141"/>
    </source>
</evidence>
<evidence type="ECO:0000313" key="10">
    <source>
        <dbReference type="Proteomes" id="UP001152797"/>
    </source>
</evidence>
<feature type="transmembrane region" description="Helical" evidence="6">
    <location>
        <begin position="187"/>
        <end position="207"/>
    </location>
</feature>
<feature type="region of interest" description="Disordered" evidence="5">
    <location>
        <begin position="68"/>
        <end position="104"/>
    </location>
</feature>
<evidence type="ECO:0000256" key="3">
    <source>
        <dbReference type="ARBA" id="ARBA00022989"/>
    </source>
</evidence>
<comment type="caution">
    <text evidence="8">The sequence shown here is derived from an EMBL/GenBank/DDBJ whole genome shotgun (WGS) entry which is preliminary data.</text>
</comment>
<dbReference type="EMBL" id="CAMXCT010000391">
    <property type="protein sequence ID" value="CAI3978132.1"/>
    <property type="molecule type" value="Genomic_DNA"/>
</dbReference>
<evidence type="ECO:0000313" key="9">
    <source>
        <dbReference type="EMBL" id="CAL1131507.1"/>
    </source>
</evidence>
<dbReference type="InterPro" id="IPR043203">
    <property type="entry name" value="VGCC_Ca_Na"/>
</dbReference>
<reference evidence="9" key="2">
    <citation type="submission" date="2024-04" db="EMBL/GenBank/DDBJ databases">
        <authorList>
            <person name="Chen Y."/>
            <person name="Shah S."/>
            <person name="Dougan E. K."/>
            <person name="Thang M."/>
            <person name="Chan C."/>
        </authorList>
    </citation>
    <scope>NUCLEOTIDE SEQUENCE [LARGE SCALE GENOMIC DNA]</scope>
</reference>
<evidence type="ECO:0000256" key="2">
    <source>
        <dbReference type="ARBA" id="ARBA00022692"/>
    </source>
</evidence>
<dbReference type="EMBL" id="CAMXCT030000391">
    <property type="protein sequence ID" value="CAL4765444.1"/>
    <property type="molecule type" value="Genomic_DNA"/>
</dbReference>
<comment type="subcellular location">
    <subcellularLocation>
        <location evidence="1">Membrane</location>
        <topology evidence="1">Multi-pass membrane protein</topology>
    </subcellularLocation>
</comment>
<dbReference type="AlphaFoldDB" id="A0A9P1BRS3"/>
<feature type="domain" description="Ion transport" evidence="7">
    <location>
        <begin position="151"/>
        <end position="243"/>
    </location>
</feature>
<organism evidence="8">
    <name type="scientific">Cladocopium goreaui</name>
    <dbReference type="NCBI Taxonomy" id="2562237"/>
    <lineage>
        <taxon>Eukaryota</taxon>
        <taxon>Sar</taxon>
        <taxon>Alveolata</taxon>
        <taxon>Dinophyceae</taxon>
        <taxon>Suessiales</taxon>
        <taxon>Symbiodiniaceae</taxon>
        <taxon>Cladocopium</taxon>
    </lineage>
</organism>
<protein>
    <recommendedName>
        <fullName evidence="7">Ion transport domain-containing protein</fullName>
    </recommendedName>
</protein>
<dbReference type="GO" id="GO:0005248">
    <property type="term" value="F:voltage-gated sodium channel activity"/>
    <property type="evidence" value="ECO:0007669"/>
    <property type="project" value="TreeGrafter"/>
</dbReference>
<dbReference type="PANTHER" id="PTHR10037:SF62">
    <property type="entry name" value="SODIUM CHANNEL PROTEIN 60E"/>
    <property type="match status" value="1"/>
</dbReference>
<dbReference type="PANTHER" id="PTHR10037">
    <property type="entry name" value="VOLTAGE-GATED CATION CHANNEL CALCIUM AND SODIUM"/>
    <property type="match status" value="1"/>
</dbReference>
<dbReference type="GO" id="GO:0001518">
    <property type="term" value="C:voltage-gated sodium channel complex"/>
    <property type="evidence" value="ECO:0007669"/>
    <property type="project" value="TreeGrafter"/>
</dbReference>
<dbReference type="OrthoDB" id="431720at2759"/>
<reference evidence="8" key="1">
    <citation type="submission" date="2022-10" db="EMBL/GenBank/DDBJ databases">
        <authorList>
            <person name="Chen Y."/>
            <person name="Dougan E. K."/>
            <person name="Chan C."/>
            <person name="Rhodes N."/>
            <person name="Thang M."/>
        </authorList>
    </citation>
    <scope>NUCLEOTIDE SEQUENCE</scope>
</reference>
<sequence length="429" mass="46937">MPQTALPMNPGKLLKMGSGPMELSSVAEMLSVLHAEMLQRFDQQDVVLQQITVQVQAKKSLIPVAHMRSSSEGSSANASVGFSDASGGSHEAPRRKKKNDRKKPTLFSTFTQNDLLNWNKAMDAEETVPPGFQSEDPSSVHKGWAKSIVDHSRFDIFFAIVVITNSIFIGVDVQLNPSSYGSRPTWIHVLQIFYTILFTIEMAFRVAANGKKYFCSNEWAWAVLDLFIVVSSWWEVFVEAWYAAAGDDGSFDSFGGLTGLKEFSGCFGRACCAISGPKVFLLTLAVGPPRGAAQNGMTNTDRTGGSDEECIIKIRARSRRLVYVVSVQASTVLEEELGRLGEVKKLDSEDQKEQVAHDAEFKKAKEGQMSKAAKMTEAHGQMLNTLLQMRGSGGNAQKKRQFADRVVAAIDRAGALVASGLRVRGVEVD</sequence>
<dbReference type="Gene3D" id="1.20.120.350">
    <property type="entry name" value="Voltage-gated potassium channels. Chain C"/>
    <property type="match status" value="1"/>
</dbReference>
<gene>
    <name evidence="8" type="ORF">C1SCF055_LOCUS6206</name>
</gene>
<feature type="compositionally biased region" description="Low complexity" evidence="5">
    <location>
        <begin position="70"/>
        <end position="79"/>
    </location>
</feature>
<dbReference type="Pfam" id="PF00520">
    <property type="entry name" value="Ion_trans"/>
    <property type="match status" value="1"/>
</dbReference>
<keyword evidence="3 6" id="KW-1133">Transmembrane helix</keyword>
<evidence type="ECO:0000256" key="6">
    <source>
        <dbReference type="SAM" id="Phobius"/>
    </source>
</evidence>
<evidence type="ECO:0000313" key="8">
    <source>
        <dbReference type="EMBL" id="CAI3978132.1"/>
    </source>
</evidence>
<keyword evidence="4 6" id="KW-0472">Membrane</keyword>